<evidence type="ECO:0000313" key="10">
    <source>
        <dbReference type="Proteomes" id="UP000554286"/>
    </source>
</evidence>
<evidence type="ECO:0000256" key="6">
    <source>
        <dbReference type="RuleBase" id="RU004021"/>
    </source>
</evidence>
<comment type="pathway">
    <text evidence="2">Cofactor biosynthesis; Fe-Mo cofactor biosynthesis.</text>
</comment>
<dbReference type="RefSeq" id="WP_184048666.1">
    <property type="nucleotide sequence ID" value="NZ_JACIGK010000049.1"/>
</dbReference>
<dbReference type="Proteomes" id="UP000554286">
    <property type="component" value="Unassembled WGS sequence"/>
</dbReference>
<dbReference type="InterPro" id="IPR050152">
    <property type="entry name" value="ChlB/BchB/BchZ"/>
</dbReference>
<dbReference type="InterPro" id="IPR000318">
    <property type="entry name" value="Nase_comp1_CS"/>
</dbReference>
<dbReference type="InterPro" id="IPR000510">
    <property type="entry name" value="Nase/OxRdtase_comp1"/>
</dbReference>
<keyword evidence="10" id="KW-1185">Reference proteome</keyword>
<dbReference type="PANTHER" id="PTHR33712">
    <property type="entry name" value="LIGHT-INDEPENDENT PROTOCHLOROPHYLLIDE REDUCTASE SUBUNIT B"/>
    <property type="match status" value="1"/>
</dbReference>
<feature type="region of interest" description="Disordered" evidence="7">
    <location>
        <begin position="436"/>
        <end position="465"/>
    </location>
</feature>
<comment type="function">
    <text evidence="1">This protein may play a role in the biosynthesis of the prosthetic group of nitrogenase (FeMo cofactor).</text>
</comment>
<keyword evidence="5 6" id="KW-0535">Nitrogen fixation</keyword>
<dbReference type="EMBL" id="JACIGK010000049">
    <property type="protein sequence ID" value="MBB4268093.1"/>
    <property type="molecule type" value="Genomic_DNA"/>
</dbReference>
<comment type="caution">
    <text evidence="9">The sequence shown here is derived from an EMBL/GenBank/DDBJ whole genome shotgun (WGS) entry which is preliminary data.</text>
</comment>
<dbReference type="Gene3D" id="3.40.50.1980">
    <property type="entry name" value="Nitrogenase molybdenum iron protein domain"/>
    <property type="match status" value="3"/>
</dbReference>
<evidence type="ECO:0000256" key="1">
    <source>
        <dbReference type="ARBA" id="ARBA00003171"/>
    </source>
</evidence>
<evidence type="ECO:0000256" key="2">
    <source>
        <dbReference type="ARBA" id="ARBA00005155"/>
    </source>
</evidence>
<dbReference type="NCBIfam" id="TIGR01285">
    <property type="entry name" value="nifN"/>
    <property type="match status" value="1"/>
</dbReference>
<evidence type="ECO:0000256" key="4">
    <source>
        <dbReference type="ARBA" id="ARBA00013282"/>
    </source>
</evidence>
<dbReference type="AlphaFoldDB" id="A0A7W6RHQ2"/>
<evidence type="ECO:0000256" key="5">
    <source>
        <dbReference type="ARBA" id="ARBA00023231"/>
    </source>
</evidence>
<accession>A0A7W6RHQ2</accession>
<dbReference type="SUPFAM" id="SSF53807">
    <property type="entry name" value="Helical backbone' metal receptor"/>
    <property type="match status" value="1"/>
</dbReference>
<dbReference type="PROSITE" id="PS00699">
    <property type="entry name" value="NITROGENASE_1_1"/>
    <property type="match status" value="1"/>
</dbReference>
<name>A0A7W6RHQ2_9PROT</name>
<dbReference type="Gene3D" id="6.10.250.1090">
    <property type="match status" value="1"/>
</dbReference>
<evidence type="ECO:0000259" key="8">
    <source>
        <dbReference type="Pfam" id="PF00148"/>
    </source>
</evidence>
<dbReference type="GO" id="GO:0065003">
    <property type="term" value="P:protein-containing complex assembly"/>
    <property type="evidence" value="ECO:0007669"/>
    <property type="project" value="InterPro"/>
</dbReference>
<proteinExistence type="inferred from homology"/>
<evidence type="ECO:0000256" key="3">
    <source>
        <dbReference type="ARBA" id="ARBA00011002"/>
    </source>
</evidence>
<evidence type="ECO:0000256" key="7">
    <source>
        <dbReference type="SAM" id="MobiDB-lite"/>
    </source>
</evidence>
<dbReference type="GO" id="GO:0016163">
    <property type="term" value="F:nitrogenase activity"/>
    <property type="evidence" value="ECO:0007669"/>
    <property type="project" value="InterPro"/>
</dbReference>
<reference evidence="9 10" key="1">
    <citation type="submission" date="2020-08" db="EMBL/GenBank/DDBJ databases">
        <title>Genome sequencing of Purple Non-Sulfur Bacteria from various extreme environments.</title>
        <authorList>
            <person name="Mayer M."/>
        </authorList>
    </citation>
    <scope>NUCLEOTIDE SEQUENCE [LARGE SCALE GENOMIC DNA]</scope>
    <source>
        <strain evidence="9 10">JA131</strain>
    </source>
</reference>
<dbReference type="InterPro" id="IPR005975">
    <property type="entry name" value="Nase_Mo-Fe_CF"/>
</dbReference>
<dbReference type="PANTHER" id="PTHR33712:SF7">
    <property type="entry name" value="LIGHT-INDEPENDENT PROTOCHLOROPHYLLIDE REDUCTASE SUBUNIT B"/>
    <property type="match status" value="1"/>
</dbReference>
<dbReference type="Pfam" id="PF00148">
    <property type="entry name" value="Oxidored_nitro"/>
    <property type="match status" value="1"/>
</dbReference>
<dbReference type="UniPathway" id="UPA00782"/>
<organism evidence="9 10">
    <name type="scientific">Roseospira visakhapatnamensis</name>
    <dbReference type="NCBI Taxonomy" id="390880"/>
    <lineage>
        <taxon>Bacteria</taxon>
        <taxon>Pseudomonadati</taxon>
        <taxon>Pseudomonadota</taxon>
        <taxon>Alphaproteobacteria</taxon>
        <taxon>Rhodospirillales</taxon>
        <taxon>Rhodospirillaceae</taxon>
        <taxon>Roseospira</taxon>
    </lineage>
</organism>
<sequence>MTSAMTSAPTRRKALTVDPLKVSPPLGAALALLGVDRGLPLLHGSQGCTAFALVMLVRHFREAIPLQTTAMGEIETILGGTDNLESAIRTIAAKSRPSIIGVCPTALTDTRSEDMAADLRGIRDRLADVLGDTLVVPVPAPDFVGGLQEGWAAAVHAIVEAAARPRPRATGHVTVLAGSHLTVGDLDGLRDLIDGFGLTCTILPDLAGSLDGHIPKDWRPVSLGGTPAEALPDLGRAEAVLALGDHMRPAAEALRDRTGVPVTVMETLTGLDGGDRLVAWLTRLSGRSAPDWVRRDRSRLQDTLIDAHFAVVGQRIVIAAEPDLSRALVTLCTDLGATVPVAVTTTRAPDLEGMPVGQVLVGDLDDLETATRAAGGCDLVIGPSPAIRASTALGAPLLRVGFPQVDRVGAQHVALTGYRGTREMASTIANALIDAHAGHHGHPPPSRAETVHDQRPHACPAAAAD</sequence>
<gene>
    <name evidence="9" type="ORF">GGD89_003748</name>
</gene>
<comment type="similarity">
    <text evidence="3 6">Belongs to the NifD/NifK/NifE/NifN family.</text>
</comment>
<evidence type="ECO:0000313" key="9">
    <source>
        <dbReference type="EMBL" id="MBB4268093.1"/>
    </source>
</evidence>
<protein>
    <recommendedName>
        <fullName evidence="4">Nitrogenase iron-molybdenum cofactor biosynthesis protein NifN</fullName>
    </recommendedName>
</protein>
<feature type="domain" description="Nitrogenase/oxidoreductase component 1" evidence="8">
    <location>
        <begin position="23"/>
        <end position="432"/>
    </location>
</feature>